<dbReference type="EMBL" id="ASXJ01000024">
    <property type="protein sequence ID" value="ERM03292.1"/>
    <property type="molecule type" value="Genomic_DNA"/>
</dbReference>
<comment type="caution">
    <text evidence="1">The sequence shown here is derived from an EMBL/GenBank/DDBJ whole genome shotgun (WGS) entry which is preliminary data.</text>
</comment>
<organism evidence="1 2">
    <name type="scientific">Brucella intermedia 229E</name>
    <dbReference type="NCBI Taxonomy" id="1337887"/>
    <lineage>
        <taxon>Bacteria</taxon>
        <taxon>Pseudomonadati</taxon>
        <taxon>Pseudomonadota</taxon>
        <taxon>Alphaproteobacteria</taxon>
        <taxon>Hyphomicrobiales</taxon>
        <taxon>Brucellaceae</taxon>
        <taxon>Brucella/Ochrobactrum group</taxon>
        <taxon>Brucella</taxon>
    </lineage>
</organism>
<accession>U4VK82</accession>
<gene>
    <name evidence="1" type="ORF">Q644_12030</name>
</gene>
<proteinExistence type="predicted"/>
<name>U4VK82_9HYPH</name>
<evidence type="ECO:0008006" key="3">
    <source>
        <dbReference type="Google" id="ProtNLM"/>
    </source>
</evidence>
<sequence>MGGRSRSGCYFCFYQQKIEWVRLYETHPHLFELAMEYEEKSVEFGEQFYWCQNETLRQLREPARIEKIKADWEKAQARKKAKRGNRSLIETLGGGWKWKTTRILEMDVSSARFEYVTGGLGGAFNDGNR</sequence>
<dbReference type="Proteomes" id="UP000016842">
    <property type="component" value="Unassembled WGS sequence"/>
</dbReference>
<evidence type="ECO:0000313" key="1">
    <source>
        <dbReference type="EMBL" id="ERM03292.1"/>
    </source>
</evidence>
<reference evidence="1 2" key="1">
    <citation type="journal article" date="2014" name="FEMS Microbiol. Lett.">
        <title>Genome sequencing analysis reveals virulence-related gene content of Ochrobactrum intermedium strain 229E, a urease-positive strain isolated from the human gastric niche.</title>
        <authorList>
            <person name="Kulkarni G.J."/>
            <person name="Shetty S."/>
            <person name="Dharne M.S."/>
            <person name="Shouche Y.S."/>
        </authorList>
    </citation>
    <scope>NUCLEOTIDE SEQUENCE [LARGE SCALE GENOMIC DNA]</scope>
    <source>
        <strain evidence="1 2">229E</strain>
    </source>
</reference>
<dbReference type="AlphaFoldDB" id="U4VK82"/>
<dbReference type="PATRIC" id="fig|1337887.3.peg.606"/>
<evidence type="ECO:0000313" key="2">
    <source>
        <dbReference type="Proteomes" id="UP000016842"/>
    </source>
</evidence>
<protein>
    <recommendedName>
        <fullName evidence="3">Phosphoadenosine phosphosulphate reductase domain-containing protein</fullName>
    </recommendedName>
</protein>